<name>A0A4Q6XT85_9SPHI</name>
<dbReference type="RefSeq" id="WP_130141907.1">
    <property type="nucleotide sequence ID" value="NZ_SGIT01000002.1"/>
</dbReference>
<dbReference type="Pfam" id="PF13618">
    <property type="entry name" value="Gluconate_2-dh3"/>
    <property type="match status" value="1"/>
</dbReference>
<accession>A0A4Q6XT85</accession>
<dbReference type="OrthoDB" id="6385145at2"/>
<evidence type="ECO:0000313" key="2">
    <source>
        <dbReference type="Proteomes" id="UP000292855"/>
    </source>
</evidence>
<gene>
    <name evidence="1" type="ORF">EWE74_12750</name>
</gene>
<dbReference type="Proteomes" id="UP000292855">
    <property type="component" value="Unassembled WGS sequence"/>
</dbReference>
<comment type="caution">
    <text evidence="1">The sequence shown here is derived from an EMBL/GenBank/DDBJ whole genome shotgun (WGS) entry which is preliminary data.</text>
</comment>
<reference evidence="1 2" key="1">
    <citation type="submission" date="2019-02" db="EMBL/GenBank/DDBJ databases">
        <authorList>
            <person name="Li Y."/>
        </authorList>
    </citation>
    <scope>NUCLEOTIDE SEQUENCE [LARGE SCALE GENOMIC DNA]</scope>
    <source>
        <strain evidence="1 2">30C10-4-7</strain>
    </source>
</reference>
<sequence>MNRREAIASMAILAGGMWLMKSCSSDTKSASIILENYKMTKDLEDVLSQITKTILPLEGHEPDEIKNLHLFVMKMLDDCHRKEEQLIFTEGLVELEKGEWNKRAKPFTIASQQERTEMIALLNDMEDNKIKKCYEIIKRRTIQGYNNSAYLMKEKGTYELVPGRYNGYTNV</sequence>
<evidence type="ECO:0000313" key="1">
    <source>
        <dbReference type="EMBL" id="RZF59989.1"/>
    </source>
</evidence>
<dbReference type="AlphaFoldDB" id="A0A4Q6XT85"/>
<dbReference type="EMBL" id="SGIT01000002">
    <property type="protein sequence ID" value="RZF59989.1"/>
    <property type="molecule type" value="Genomic_DNA"/>
</dbReference>
<keyword evidence="2" id="KW-1185">Reference proteome</keyword>
<dbReference type="InterPro" id="IPR027056">
    <property type="entry name" value="Gluconate_2DH_su3"/>
</dbReference>
<proteinExistence type="predicted"/>
<organism evidence="1 2">
    <name type="scientific">Sphingobacterium corticibacterium</name>
    <dbReference type="NCBI Taxonomy" id="2484746"/>
    <lineage>
        <taxon>Bacteria</taxon>
        <taxon>Pseudomonadati</taxon>
        <taxon>Bacteroidota</taxon>
        <taxon>Sphingobacteriia</taxon>
        <taxon>Sphingobacteriales</taxon>
        <taxon>Sphingobacteriaceae</taxon>
        <taxon>Sphingobacterium</taxon>
    </lineage>
</organism>
<protein>
    <submittedName>
        <fullName evidence="1">Gluconate 2-dehydrogenase subunit 3 family protein</fullName>
    </submittedName>
</protein>